<proteinExistence type="predicted"/>
<dbReference type="AlphaFoldDB" id="A0AA95HQE4"/>
<sequence length="120" mass="13581">MTRTLALRFLKGISYSELSKQAKLFTEVYLSQVRNIEIYNTIEHLISIDKSKVLLVSATIDVVAEAVADSLHCEQYYSTALEYKDGACTGKMVKDLLGNKCIFLNEKGILHQIKSFLRMT</sequence>
<organism evidence="1 2">
    <name type="scientific">Phocaeicola dorei</name>
    <dbReference type="NCBI Taxonomy" id="357276"/>
    <lineage>
        <taxon>Bacteria</taxon>
        <taxon>Pseudomonadati</taxon>
        <taxon>Bacteroidota</taxon>
        <taxon>Bacteroidia</taxon>
        <taxon>Bacteroidales</taxon>
        <taxon>Bacteroidaceae</taxon>
        <taxon>Phocaeicola</taxon>
    </lineage>
</organism>
<evidence type="ECO:0000313" key="2">
    <source>
        <dbReference type="Proteomes" id="UP001177934"/>
    </source>
</evidence>
<name>A0AA95HQE4_9BACT</name>
<dbReference type="InterPro" id="IPR023214">
    <property type="entry name" value="HAD_sf"/>
</dbReference>
<protein>
    <submittedName>
        <fullName evidence="1">Uncharacterized protein</fullName>
    </submittedName>
</protein>
<reference evidence="1" key="1">
    <citation type="journal article" date="2023" name="Nat. Commun.">
        <title>Identification of a novel Human Milk Oligosaccharides utilization cluster in the infant gut commensal Bacteroides dorei.</title>
        <authorList>
            <person name="Kijner S."/>
            <person name="Ennis D."/>
            <person name="Shmorak S."/>
            <person name="Florentin A."/>
            <person name="Yassour M."/>
        </authorList>
    </citation>
    <scope>NUCLEOTIDE SEQUENCE</scope>
    <source>
        <strain evidence="1">2</strain>
    </source>
</reference>
<dbReference type="EMBL" id="CP126056">
    <property type="protein sequence ID" value="WHX08365.1"/>
    <property type="molecule type" value="Genomic_DNA"/>
</dbReference>
<dbReference type="Gene3D" id="3.40.50.1000">
    <property type="entry name" value="HAD superfamily/HAD-like"/>
    <property type="match status" value="1"/>
</dbReference>
<gene>
    <name evidence="1" type="ORF">QNN11_12325</name>
</gene>
<dbReference type="Proteomes" id="UP001177934">
    <property type="component" value="Chromosome"/>
</dbReference>
<evidence type="ECO:0000313" key="1">
    <source>
        <dbReference type="EMBL" id="WHX08365.1"/>
    </source>
</evidence>
<accession>A0AA95HQE4</accession>